<organism evidence="1 2">
    <name type="scientific">Halobaculum marinum</name>
    <dbReference type="NCBI Taxonomy" id="3031996"/>
    <lineage>
        <taxon>Archaea</taxon>
        <taxon>Methanobacteriati</taxon>
        <taxon>Methanobacteriota</taxon>
        <taxon>Stenosarchaea group</taxon>
        <taxon>Halobacteria</taxon>
        <taxon>Halobacteriales</taxon>
        <taxon>Haloferacaceae</taxon>
        <taxon>Halobaculum</taxon>
    </lineage>
</organism>
<dbReference type="GeneID" id="79270311"/>
<name>A0ABD5WYZ2_9EURY</name>
<evidence type="ECO:0000313" key="1">
    <source>
        <dbReference type="EMBL" id="MFC7098754.1"/>
    </source>
</evidence>
<reference evidence="1 2" key="1">
    <citation type="journal article" date="2019" name="Int. J. Syst. Evol. Microbiol.">
        <title>The Global Catalogue of Microorganisms (GCM) 10K type strain sequencing project: providing services to taxonomists for standard genome sequencing and annotation.</title>
        <authorList>
            <consortium name="The Broad Institute Genomics Platform"/>
            <consortium name="The Broad Institute Genome Sequencing Center for Infectious Disease"/>
            <person name="Wu L."/>
            <person name="Ma J."/>
        </authorList>
    </citation>
    <scope>NUCLEOTIDE SEQUENCE [LARGE SCALE GENOMIC DNA]</scope>
    <source>
        <strain evidence="1 2">DT55</strain>
    </source>
</reference>
<evidence type="ECO:0000313" key="2">
    <source>
        <dbReference type="Proteomes" id="UP001596388"/>
    </source>
</evidence>
<proteinExistence type="predicted"/>
<protein>
    <recommendedName>
        <fullName evidence="3">CHAT domain-containing protein</fullName>
    </recommendedName>
</protein>
<gene>
    <name evidence="1" type="ORF">ACFQKD_15720</name>
</gene>
<dbReference type="Proteomes" id="UP001596388">
    <property type="component" value="Unassembled WGS sequence"/>
</dbReference>
<sequence>MKVETTEEGLRAVDAAKNTLTVGTDGWRPIGTAPSLDAGLRELGLTNASTPNVVLSGTVERLEFPPVYAPVWDVDTGGLVDMGSGTGPLSVPDGAHVLHVESRVDAYVRFDGPATLEKPNYERLHVRFPAETAVSIGFKTTVQGDAESVTVPRTVAGVAEALSTLPAGHRTATADRSFPTMRGRPPRIEFGERRSVPESVREKCGDPDCRIVVPPDLNYLFPVAPLAHYVGARVAVEAGADPRIETPGGEHPLPPFPAFESAVGSLLERVFYLDCVVRDAGPYGSGLAVASVVDELGLDADRLYAASPAERLDAYTEVPFETVADRFPEWHLSMAIDPRYEHVPTLSHLIANVPHVTTASATALAETEWLDNSLDDFYRADPGDIASVELVQPDLGPGRTHGWLADGVPIDAFKTIPEAYEHRARYLDAAGEPTSVVAILNDGDMREEHAEVADHYRERAEALELDITLEEHLTVDELATVFESRNDFVHYIGHCEREGLRCADGYLSASSLTESNAQTFFLNACGSYHEGIELIRKGSVAGGVTFNEVLDSQAATVGTMFARLMVNGYCIERALDKSRRRIMTGKDYAVVGDGTHVLTQSEDVIGADITLEDRDDGRYDVTIFMGCPWSTGGFFRPYLQESDETHLLGESVEFTIDHAQLVDFLAYADNPVLYDGDLHWSDALKTTLGQA</sequence>
<evidence type="ECO:0008006" key="3">
    <source>
        <dbReference type="Google" id="ProtNLM"/>
    </source>
</evidence>
<keyword evidence="2" id="KW-1185">Reference proteome</keyword>
<accession>A0ABD5WYZ2</accession>
<dbReference type="EMBL" id="JBHTAG010000003">
    <property type="protein sequence ID" value="MFC7098754.1"/>
    <property type="molecule type" value="Genomic_DNA"/>
</dbReference>
<dbReference type="AlphaFoldDB" id="A0ABD5WYZ2"/>
<dbReference type="RefSeq" id="WP_276236697.1">
    <property type="nucleotide sequence ID" value="NZ_CP119989.1"/>
</dbReference>
<comment type="caution">
    <text evidence="1">The sequence shown here is derived from an EMBL/GenBank/DDBJ whole genome shotgun (WGS) entry which is preliminary data.</text>
</comment>